<sequence length="549" mass="59796">MRPERLELFILPTHSSSPAPSPSSVSVCALPASLPFPLHPLRAVCKAVPNPDSSQLRVTCCRPGPIRGGSILLLPPLLAQRTQHLPLRSRSPPRLHPPCQHRLSFSFTPALGRVTMAVERIHAREILDSRGNPTVEVDLYTHKGMFRAAVPSGASTGIYEALELRDNDKSRFLGKGVLQAVDHINSTVAPALVGSGLSVVDQEKIDNLMLEMDGTENKSKFGANAILGVSLAVCKAGAAEKDVPLYRHIADLAGNSDLILPVPAFNVINGGSHAGNKLAMQEFMILPVGAESFRDAMRIGAEVYHNLKSVIKEKYGKDATNVGDEGGFAPNILENSEALELLKEAIDKAGYTDKIVIGMDVAASEFYRDGKYDLDFKSPDDPSRYISADELGDLYQSFVRDYPVVSIEDPFDQDDWEAWSKFTANVGIQIVGDDLTVTNPKRIERAVEEKACNCLLLKVNQIGSVTEAIQACKLAQENGWGVMVSHRSGETEDTFIADLVVGLCTGQIKTGAPCRSERLAKYNQLMRIEEELGDEARFAGHNFRNPSVL</sequence>
<dbReference type="GO" id="GO:0000287">
    <property type="term" value="F:magnesium ion binding"/>
    <property type="evidence" value="ECO:0007669"/>
    <property type="project" value="InterPro"/>
</dbReference>
<dbReference type="SUPFAM" id="SSF51604">
    <property type="entry name" value="Enolase C-terminal domain-like"/>
    <property type="match status" value="1"/>
</dbReference>
<dbReference type="PANTHER" id="PTHR11902:SF10">
    <property type="entry name" value="GAMMA-ENOLASE"/>
    <property type="match status" value="1"/>
</dbReference>
<dbReference type="Gene3D" id="3.30.390.10">
    <property type="entry name" value="Enolase-like, N-terminal domain"/>
    <property type="match status" value="1"/>
</dbReference>
<dbReference type="NCBIfam" id="TIGR01060">
    <property type="entry name" value="eno"/>
    <property type="match status" value="1"/>
</dbReference>
<evidence type="ECO:0000256" key="8">
    <source>
        <dbReference type="ARBA" id="ARBA00031125"/>
    </source>
</evidence>
<dbReference type="PRINTS" id="PR00148">
    <property type="entry name" value="ENOLASE"/>
</dbReference>
<dbReference type="FunFam" id="3.30.390.10:FF:000001">
    <property type="entry name" value="Enolase"/>
    <property type="match status" value="1"/>
</dbReference>
<evidence type="ECO:0000313" key="11">
    <source>
        <dbReference type="Ensembl" id="ENSAPLP00020003368.1"/>
    </source>
</evidence>
<dbReference type="HAMAP" id="MF_00318">
    <property type="entry name" value="Enolase"/>
    <property type="match status" value="1"/>
</dbReference>
<protein>
    <recommendedName>
        <fullName evidence="4">phosphopyruvate hydratase</fullName>
        <ecNumber evidence="4">4.2.1.11</ecNumber>
    </recommendedName>
    <alternativeName>
        <fullName evidence="8">2-phospho-D-glycerate hydro-lyase</fullName>
    </alternativeName>
</protein>
<keyword evidence="5" id="KW-0460">Magnesium</keyword>
<evidence type="ECO:0000256" key="2">
    <source>
        <dbReference type="ARBA" id="ARBA00005031"/>
    </source>
</evidence>
<organism evidence="11 12">
    <name type="scientific">Anas platyrhynchos</name>
    <name type="common">Mallard</name>
    <name type="synonym">Anas boschas</name>
    <dbReference type="NCBI Taxonomy" id="8839"/>
    <lineage>
        <taxon>Eukaryota</taxon>
        <taxon>Metazoa</taxon>
        <taxon>Chordata</taxon>
        <taxon>Craniata</taxon>
        <taxon>Vertebrata</taxon>
        <taxon>Euteleostomi</taxon>
        <taxon>Archelosauria</taxon>
        <taxon>Archosauria</taxon>
        <taxon>Dinosauria</taxon>
        <taxon>Saurischia</taxon>
        <taxon>Theropoda</taxon>
        <taxon>Coelurosauria</taxon>
        <taxon>Aves</taxon>
        <taxon>Neognathae</taxon>
        <taxon>Galloanserae</taxon>
        <taxon>Anseriformes</taxon>
        <taxon>Anatidae</taxon>
        <taxon>Anatinae</taxon>
        <taxon>Anas</taxon>
    </lineage>
</organism>
<keyword evidence="7" id="KW-0456">Lyase</keyword>
<dbReference type="InterPro" id="IPR029017">
    <property type="entry name" value="Enolase-like_N"/>
</dbReference>
<dbReference type="PROSITE" id="PS00164">
    <property type="entry name" value="ENOLASE"/>
    <property type="match status" value="1"/>
</dbReference>
<dbReference type="Pfam" id="PF03952">
    <property type="entry name" value="Enolase_N"/>
    <property type="match status" value="1"/>
</dbReference>
<dbReference type="InterPro" id="IPR000941">
    <property type="entry name" value="Enolase"/>
</dbReference>
<evidence type="ECO:0000256" key="7">
    <source>
        <dbReference type="ARBA" id="ARBA00023239"/>
    </source>
</evidence>
<dbReference type="InterPro" id="IPR020810">
    <property type="entry name" value="Enolase_C"/>
</dbReference>
<dbReference type="SUPFAM" id="SSF54826">
    <property type="entry name" value="Enolase N-terminal domain-like"/>
    <property type="match status" value="1"/>
</dbReference>
<evidence type="ECO:0000313" key="12">
    <source>
        <dbReference type="Proteomes" id="UP000694400"/>
    </source>
</evidence>
<dbReference type="EC" id="4.2.1.11" evidence="4"/>
<dbReference type="Pfam" id="PF00113">
    <property type="entry name" value="Enolase_C"/>
    <property type="match status" value="1"/>
</dbReference>
<evidence type="ECO:0000259" key="9">
    <source>
        <dbReference type="SMART" id="SM01192"/>
    </source>
</evidence>
<dbReference type="GO" id="GO:0000015">
    <property type="term" value="C:phosphopyruvate hydratase complex"/>
    <property type="evidence" value="ECO:0007669"/>
    <property type="project" value="InterPro"/>
</dbReference>
<dbReference type="SMART" id="SM01192">
    <property type="entry name" value="Enolase_C"/>
    <property type="match status" value="1"/>
</dbReference>
<accession>A0A8B9QX92</accession>
<comment type="pathway">
    <text evidence="2">Carbohydrate degradation; glycolysis; pyruvate from D-glyceraldehyde 3-phosphate: step 4/5.</text>
</comment>
<evidence type="ECO:0000256" key="1">
    <source>
        <dbReference type="ARBA" id="ARBA00001946"/>
    </source>
</evidence>
<dbReference type="Gene3D" id="3.20.20.120">
    <property type="entry name" value="Enolase-like C-terminal domain"/>
    <property type="match status" value="1"/>
</dbReference>
<evidence type="ECO:0000256" key="6">
    <source>
        <dbReference type="ARBA" id="ARBA00023152"/>
    </source>
</evidence>
<comment type="similarity">
    <text evidence="3">Belongs to the enolase family.</text>
</comment>
<dbReference type="UniPathway" id="UPA00109">
    <property type="reaction ID" value="UER00187"/>
</dbReference>
<dbReference type="AlphaFoldDB" id="A0A8B9QX92"/>
<name>A0A8B9QX92_ANAPL</name>
<dbReference type="SFLD" id="SFLDG00178">
    <property type="entry name" value="enolase"/>
    <property type="match status" value="1"/>
</dbReference>
<proteinExistence type="inferred from homology"/>
<reference evidence="11" key="2">
    <citation type="submission" date="2025-08" db="UniProtKB">
        <authorList>
            <consortium name="Ensembl"/>
        </authorList>
    </citation>
    <scope>IDENTIFICATION</scope>
</reference>
<dbReference type="SMART" id="SM01193">
    <property type="entry name" value="Enolase_N"/>
    <property type="match status" value="1"/>
</dbReference>
<keyword evidence="6" id="KW-0324">Glycolysis</keyword>
<evidence type="ECO:0000256" key="4">
    <source>
        <dbReference type="ARBA" id="ARBA00012058"/>
    </source>
</evidence>
<dbReference type="PANTHER" id="PTHR11902">
    <property type="entry name" value="ENOLASE"/>
    <property type="match status" value="1"/>
</dbReference>
<evidence type="ECO:0000256" key="5">
    <source>
        <dbReference type="ARBA" id="ARBA00022842"/>
    </source>
</evidence>
<dbReference type="SFLD" id="SFLDF00002">
    <property type="entry name" value="enolase"/>
    <property type="match status" value="1"/>
</dbReference>
<dbReference type="InterPro" id="IPR020811">
    <property type="entry name" value="Enolase_N"/>
</dbReference>
<comment type="cofactor">
    <cofactor evidence="1">
        <name>Mg(2+)</name>
        <dbReference type="ChEBI" id="CHEBI:18420"/>
    </cofactor>
</comment>
<reference evidence="11" key="3">
    <citation type="submission" date="2025-09" db="UniProtKB">
        <authorList>
            <consortium name="Ensembl"/>
        </authorList>
    </citation>
    <scope>IDENTIFICATION</scope>
</reference>
<dbReference type="SFLD" id="SFLDS00001">
    <property type="entry name" value="Enolase"/>
    <property type="match status" value="1"/>
</dbReference>
<dbReference type="InterPro" id="IPR036849">
    <property type="entry name" value="Enolase-like_C_sf"/>
</dbReference>
<reference evidence="11" key="1">
    <citation type="submission" date="2019-08" db="EMBL/GenBank/DDBJ databases">
        <title>Three high-quality genomes provides insights into domestication of ducks.</title>
        <authorList>
            <person name="Hou Z.C."/>
            <person name="Zhu F."/>
            <person name="Yin Z.T."/>
            <person name="Zhang F."/>
        </authorList>
    </citation>
    <scope>NUCLEOTIDE SEQUENCE [LARGE SCALE GENOMIC DNA]</scope>
</reference>
<feature type="domain" description="Enolase C-terminal TIM barrel" evidence="9">
    <location>
        <begin position="257"/>
        <end position="546"/>
    </location>
</feature>
<dbReference type="Proteomes" id="UP000694400">
    <property type="component" value="Chromosome 1"/>
</dbReference>
<dbReference type="GO" id="GO:0006096">
    <property type="term" value="P:glycolytic process"/>
    <property type="evidence" value="ECO:0007669"/>
    <property type="project" value="UniProtKB-UniPathway"/>
</dbReference>
<dbReference type="InterPro" id="IPR020809">
    <property type="entry name" value="Enolase_CS"/>
</dbReference>
<dbReference type="CDD" id="cd03313">
    <property type="entry name" value="enolase"/>
    <property type="match status" value="1"/>
</dbReference>
<dbReference type="GO" id="GO:0004634">
    <property type="term" value="F:phosphopyruvate hydratase activity"/>
    <property type="evidence" value="ECO:0007669"/>
    <property type="project" value="UniProtKB-EC"/>
</dbReference>
<evidence type="ECO:0000256" key="3">
    <source>
        <dbReference type="ARBA" id="ARBA00009604"/>
    </source>
</evidence>
<evidence type="ECO:0000259" key="10">
    <source>
        <dbReference type="SMART" id="SM01193"/>
    </source>
</evidence>
<dbReference type="FunFam" id="3.20.20.120:FF:000002">
    <property type="entry name" value="Enolase 1"/>
    <property type="match status" value="1"/>
</dbReference>
<dbReference type="Ensembl" id="ENSAPLT00020003619.1">
    <property type="protein sequence ID" value="ENSAPLP00020003368.1"/>
    <property type="gene ID" value="ENSAPLG00020002481.1"/>
</dbReference>
<feature type="domain" description="Enolase N-terminal" evidence="10">
    <location>
        <begin position="118"/>
        <end position="249"/>
    </location>
</feature>